<evidence type="ECO:0000313" key="2">
    <source>
        <dbReference type="EMBL" id="NMW92708.1"/>
    </source>
</evidence>
<gene>
    <name evidence="2" type="ORF">HHJ74_03120</name>
</gene>
<proteinExistence type="predicted"/>
<reference evidence="2 3" key="1">
    <citation type="submission" date="2020-04" db="EMBL/GenBank/DDBJ databases">
        <title>Antimicrobial susceptibility and clonality of vaginal-derived multi-drug resistant Mobiluncus isolates in China.</title>
        <authorList>
            <person name="Zhang X."/>
        </authorList>
    </citation>
    <scope>NUCLEOTIDE SEQUENCE [LARGE SCALE GENOMIC DNA]</scope>
    <source>
        <strain evidence="2 3">7</strain>
    </source>
</reference>
<dbReference type="EMBL" id="JABCUV010000002">
    <property type="protein sequence ID" value="NMW92708.1"/>
    <property type="molecule type" value="Genomic_DNA"/>
</dbReference>
<dbReference type="RefSeq" id="WP_004017197.1">
    <property type="nucleotide sequence ID" value="NZ_CAMUNX010000014.1"/>
</dbReference>
<dbReference type="AlphaFoldDB" id="A0A848RNV8"/>
<keyword evidence="1" id="KW-1133">Transmembrane helix</keyword>
<evidence type="ECO:0000256" key="1">
    <source>
        <dbReference type="SAM" id="Phobius"/>
    </source>
</evidence>
<accession>A0A848RNV8</accession>
<sequence>MEDNQDLDKPRSWASSNLRVFISAGIGAVLGLLAYTQNWLG</sequence>
<evidence type="ECO:0000313" key="3">
    <source>
        <dbReference type="Proteomes" id="UP000582487"/>
    </source>
</evidence>
<dbReference type="GeneID" id="61167281"/>
<organism evidence="2 3">
    <name type="scientific">Mobiluncus mulieris</name>
    <dbReference type="NCBI Taxonomy" id="2052"/>
    <lineage>
        <taxon>Bacteria</taxon>
        <taxon>Bacillati</taxon>
        <taxon>Actinomycetota</taxon>
        <taxon>Actinomycetes</taxon>
        <taxon>Actinomycetales</taxon>
        <taxon>Actinomycetaceae</taxon>
        <taxon>Mobiluncus</taxon>
    </lineage>
</organism>
<dbReference type="Proteomes" id="UP000582487">
    <property type="component" value="Unassembled WGS sequence"/>
</dbReference>
<protein>
    <submittedName>
        <fullName evidence="2">CrcB family protein</fullName>
    </submittedName>
</protein>
<feature type="transmembrane region" description="Helical" evidence="1">
    <location>
        <begin position="20"/>
        <end position="40"/>
    </location>
</feature>
<keyword evidence="1" id="KW-0472">Membrane</keyword>
<name>A0A848RNV8_9ACTO</name>
<comment type="caution">
    <text evidence="2">The sequence shown here is derived from an EMBL/GenBank/DDBJ whole genome shotgun (WGS) entry which is preliminary data.</text>
</comment>
<keyword evidence="1" id="KW-0812">Transmembrane</keyword>